<evidence type="ECO:0000256" key="1">
    <source>
        <dbReference type="SAM" id="MobiDB-lite"/>
    </source>
</evidence>
<evidence type="ECO:0000313" key="3">
    <source>
        <dbReference type="Proteomes" id="UP000002195"/>
    </source>
</evidence>
<dbReference type="OMA" id="INTEFCL"/>
<reference evidence="2 3" key="1">
    <citation type="journal article" date="2005" name="Nature">
        <title>The genome of the social amoeba Dictyostelium discoideum.</title>
        <authorList>
            <consortium name="The Dictyostelium discoideum Sequencing Consortium"/>
            <person name="Eichinger L."/>
            <person name="Pachebat J.A."/>
            <person name="Glockner G."/>
            <person name="Rajandream M.A."/>
            <person name="Sucgang R."/>
            <person name="Berriman M."/>
            <person name="Song J."/>
            <person name="Olsen R."/>
            <person name="Szafranski K."/>
            <person name="Xu Q."/>
            <person name="Tunggal B."/>
            <person name="Kummerfeld S."/>
            <person name="Madera M."/>
            <person name="Konfortov B.A."/>
            <person name="Rivero F."/>
            <person name="Bankier A.T."/>
            <person name="Lehmann R."/>
            <person name="Hamlin N."/>
            <person name="Davies R."/>
            <person name="Gaudet P."/>
            <person name="Fey P."/>
            <person name="Pilcher K."/>
            <person name="Chen G."/>
            <person name="Saunders D."/>
            <person name="Sodergren E."/>
            <person name="Davis P."/>
            <person name="Kerhornou A."/>
            <person name="Nie X."/>
            <person name="Hall N."/>
            <person name="Anjard C."/>
            <person name="Hemphill L."/>
            <person name="Bason N."/>
            <person name="Farbrother P."/>
            <person name="Desany B."/>
            <person name="Just E."/>
            <person name="Morio T."/>
            <person name="Rost R."/>
            <person name="Churcher C."/>
            <person name="Cooper J."/>
            <person name="Haydock S."/>
            <person name="van Driessche N."/>
            <person name="Cronin A."/>
            <person name="Goodhead I."/>
            <person name="Muzny D."/>
            <person name="Mourier T."/>
            <person name="Pain A."/>
            <person name="Lu M."/>
            <person name="Harper D."/>
            <person name="Lindsay R."/>
            <person name="Hauser H."/>
            <person name="James K."/>
            <person name="Quiles M."/>
            <person name="Madan Babu M."/>
            <person name="Saito T."/>
            <person name="Buchrieser C."/>
            <person name="Wardroper A."/>
            <person name="Felder M."/>
            <person name="Thangavelu M."/>
            <person name="Johnson D."/>
            <person name="Knights A."/>
            <person name="Loulseged H."/>
            <person name="Mungall K."/>
            <person name="Oliver K."/>
            <person name="Price C."/>
            <person name="Quail M.A."/>
            <person name="Urushihara H."/>
            <person name="Hernandez J."/>
            <person name="Rabbinowitsch E."/>
            <person name="Steffen D."/>
            <person name="Sanders M."/>
            <person name="Ma J."/>
            <person name="Kohara Y."/>
            <person name="Sharp S."/>
            <person name="Simmonds M."/>
            <person name="Spiegler S."/>
            <person name="Tivey A."/>
            <person name="Sugano S."/>
            <person name="White B."/>
            <person name="Walker D."/>
            <person name="Woodward J."/>
            <person name="Winckler T."/>
            <person name="Tanaka Y."/>
            <person name="Shaulsky G."/>
            <person name="Schleicher M."/>
            <person name="Weinstock G."/>
            <person name="Rosenthal A."/>
            <person name="Cox E.C."/>
            <person name="Chisholm R.L."/>
            <person name="Gibbs R."/>
            <person name="Loomis W.F."/>
            <person name="Platzer M."/>
            <person name="Kay R.R."/>
            <person name="Williams J."/>
            <person name="Dear P.H."/>
            <person name="Noegel A.A."/>
            <person name="Barrell B."/>
            <person name="Kuspa A."/>
        </authorList>
    </citation>
    <scope>NUCLEOTIDE SEQUENCE [LARGE SCALE GENOMIC DNA]</scope>
    <source>
        <strain evidence="2 3">AX4</strain>
    </source>
</reference>
<dbReference type="PaxDb" id="44689-DDB0191652"/>
<organism evidence="2 3">
    <name type="scientific">Dictyostelium discoideum</name>
    <name type="common">Social amoeba</name>
    <dbReference type="NCBI Taxonomy" id="44689"/>
    <lineage>
        <taxon>Eukaryota</taxon>
        <taxon>Amoebozoa</taxon>
        <taxon>Evosea</taxon>
        <taxon>Eumycetozoa</taxon>
        <taxon>Dictyostelia</taxon>
        <taxon>Dictyosteliales</taxon>
        <taxon>Dictyosteliaceae</taxon>
        <taxon>Dictyostelium</taxon>
    </lineage>
</organism>
<proteinExistence type="predicted"/>
<feature type="compositionally biased region" description="Polar residues" evidence="1">
    <location>
        <begin position="898"/>
        <end position="910"/>
    </location>
</feature>
<dbReference type="VEuPathDB" id="AmoebaDB:DDB_G0292856"/>
<dbReference type="InParanoid" id="Q54CM3"/>
<dbReference type="HOGENOM" id="CLU_314361_0_0_1"/>
<feature type="compositionally biased region" description="Acidic residues" evidence="1">
    <location>
        <begin position="913"/>
        <end position="931"/>
    </location>
</feature>
<dbReference type="RefSeq" id="XP_629393.1">
    <property type="nucleotide sequence ID" value="XM_629391.1"/>
</dbReference>
<gene>
    <name evidence="2" type="ORF">DDB_G0292856</name>
</gene>
<keyword evidence="3" id="KW-1185">Reference proteome</keyword>
<dbReference type="EMBL" id="AAFI02000197">
    <property type="protein sequence ID" value="EAL60977.1"/>
    <property type="molecule type" value="Genomic_DNA"/>
</dbReference>
<evidence type="ECO:0000313" key="2">
    <source>
        <dbReference type="EMBL" id="EAL60977.1"/>
    </source>
</evidence>
<feature type="region of interest" description="Disordered" evidence="1">
    <location>
        <begin position="883"/>
        <end position="931"/>
    </location>
</feature>
<dbReference type="dictyBase" id="DDB_G0292856"/>
<dbReference type="KEGG" id="ddi:DDB_G0292856"/>
<dbReference type="Proteomes" id="UP000002195">
    <property type="component" value="Unassembled WGS sequence"/>
</dbReference>
<name>Q54CM3_DICDI</name>
<accession>Q54CM3</accession>
<dbReference type="GeneID" id="8628911"/>
<dbReference type="FunCoup" id="Q54CM3">
    <property type="interactions" value="3"/>
</dbReference>
<protein>
    <submittedName>
        <fullName evidence="2">Uncharacterized protein</fullName>
    </submittedName>
</protein>
<sequence length="931" mass="109628">MDLDDKIDKLKEGLDVNLFISIHKDFLNQKLFQLSNERLEILYNFALKNSPQDFSFHQNFISFVPGYLSQNYKDENLNSALLNQLESELKLKNNKSYKYINIALKTNLKSINNELSNKIMKLIINEINKNDKETKNIFYLLNSILLLKELIVDKDLKEDYENSILNILKIKKDFIKEKKKNGEDYKEEPFVSFSNFLYILDLIKKKSVNEIEFGKNIIDLISISNHFSKYIQIKFNKEIYNTIEKKYINKPIYLEILKILLKNYRFSIDFFKKIIKSIGDKTIIKFLSNEAIINSNFPVSIELFQLLLKDKTIIKRVPENFINTEFCLKQLNEDNRAIKPYIFEAIENPLLEIINNSSSGVFKYLQLYSQTFNNIISSKLSIESQLYKFFKNVSITGTPIRYTFLKSIIHQLIMILNVNQIITFLLPLFPNDCNDSIIFKLKLQSFPFVIPSIDNSINNNNNNNNCTLLLPSSSLSSSSLNITEIIKTINEFNYKKLPFYLIKDIIKILIEDSNTSQWCKLQVSLVSWKFFEICRSIMNNSVTRPIEIFDNFEYNCIEEEDRFSLLLPSCKYLKIKSFNESSYDSYRETSLVNYDESNLYHFNFPTMSIDSKYSNKILKNFLNYSLEILELNLIEPSPYLLKFFISSQKRDDPTNSKKLILTLTTGSLFENFELLLNLNFEIHLIFLFKNYIPELDFLYLFKENTLQGEHSLILKDKIKSMMVSIGMFFFEEFQSIQFPSHLILLIEEWDPNHESSGTDPLDEFLISKKFKNPNFNNILKLEIQFNTDSFDLKKILSIFQCAKSLSSLIIILNITQIGNDNNYFIQDFLNQIFNILSFKQFSNIKYLKIKNNFGYPIFENNLIPNNNIFYSFNFIDFFKSDEQKPKENTTPEDEESNEIQNSFETNNSFSYDGDYEFSDNDIDNFSNNEED</sequence>
<comment type="caution">
    <text evidence="2">The sequence shown here is derived from an EMBL/GenBank/DDBJ whole genome shotgun (WGS) entry which is preliminary data.</text>
</comment>
<dbReference type="AlphaFoldDB" id="Q54CM3"/>